<dbReference type="Proteomes" id="UP001234787">
    <property type="component" value="Unassembled WGS sequence"/>
</dbReference>
<comment type="caution">
    <text evidence="1">The sequence shown here is derived from an EMBL/GenBank/DDBJ whole genome shotgun (WGS) entry which is preliminary data.</text>
</comment>
<evidence type="ECO:0000313" key="3">
    <source>
        <dbReference type="Proteomes" id="UP001234787"/>
    </source>
</evidence>
<dbReference type="AlphaFoldDB" id="A0AAD3NTY6"/>
<name>A0AAD3NTY6_CRYJA</name>
<evidence type="ECO:0000313" key="1">
    <source>
        <dbReference type="EMBL" id="GLJ59431.1"/>
    </source>
</evidence>
<proteinExistence type="predicted"/>
<organism evidence="1 3">
    <name type="scientific">Cryptomeria japonica</name>
    <name type="common">Japanese cedar</name>
    <name type="synonym">Cupressus japonica</name>
    <dbReference type="NCBI Taxonomy" id="3369"/>
    <lineage>
        <taxon>Eukaryota</taxon>
        <taxon>Viridiplantae</taxon>
        <taxon>Streptophyta</taxon>
        <taxon>Embryophyta</taxon>
        <taxon>Tracheophyta</taxon>
        <taxon>Spermatophyta</taxon>
        <taxon>Pinopsida</taxon>
        <taxon>Pinidae</taxon>
        <taxon>Conifers II</taxon>
        <taxon>Cupressales</taxon>
        <taxon>Cupressaceae</taxon>
        <taxon>Cryptomeria</taxon>
    </lineage>
</organism>
<keyword evidence="3" id="KW-1185">Reference proteome</keyword>
<evidence type="ECO:0000313" key="2">
    <source>
        <dbReference type="EMBL" id="GLJ59686.1"/>
    </source>
</evidence>
<dbReference type="EMBL" id="BSEH01000920">
    <property type="protein sequence ID" value="GLJ59431.1"/>
    <property type="molecule type" value="Genomic_DNA"/>
</dbReference>
<gene>
    <name evidence="1" type="ORF">SUGI_1508200</name>
    <name evidence="2" type="ORF">SUGI_1519000</name>
</gene>
<protein>
    <submittedName>
        <fullName evidence="1">Uncharacterized protein</fullName>
    </submittedName>
</protein>
<accession>A0AAD3NTY6</accession>
<dbReference type="EMBL" id="BSEH01001230">
    <property type="protein sequence ID" value="GLJ59686.1"/>
    <property type="molecule type" value="Genomic_DNA"/>
</dbReference>
<reference evidence="1" key="1">
    <citation type="submission" date="2022-12" db="EMBL/GenBank/DDBJ databases">
        <title>Chromosome-Level Genome Assembly of Japanese Cedar (Cryptomeriajaponica D. Don).</title>
        <authorList>
            <person name="Fujino T."/>
            <person name="Yamaguchi K."/>
            <person name="Yokoyama T."/>
            <person name="Hamanaka T."/>
            <person name="Harazono Y."/>
            <person name="Kamada H."/>
            <person name="Kobayashi W."/>
            <person name="Ujino-Ihara T."/>
            <person name="Uchiyama K."/>
            <person name="Matsumoto A."/>
            <person name="Izuno A."/>
            <person name="Tsumura Y."/>
            <person name="Toyoda A."/>
            <person name="Shigenobu S."/>
            <person name="Moriguchi Y."/>
            <person name="Ueno S."/>
            <person name="Kasahara M."/>
        </authorList>
    </citation>
    <scope>NUCLEOTIDE SEQUENCE</scope>
</reference>
<sequence length="179" mass="20596">MSLQLRLYKFVCATAHGPGIVTVMLVARGTRRRISSRCHSFRSEGKGASPDMKVISQRYGLNLLRAILSMPRCIAPMQRRRQLQRGFLLEIETGKNARRIRDRGSFHPGYPGQSFQIHSLGQTKTIQQNLFNYFLLGKTQSPYIQQSVGTIPCKQHTNKGKTRRRYNLMHHIPLILQFM</sequence>